<keyword evidence="1" id="KW-1133">Transmembrane helix</keyword>
<feature type="transmembrane region" description="Helical" evidence="1">
    <location>
        <begin position="221"/>
        <end position="243"/>
    </location>
</feature>
<feature type="transmembrane region" description="Helical" evidence="1">
    <location>
        <begin position="26"/>
        <end position="43"/>
    </location>
</feature>
<gene>
    <name evidence="2" type="ORF">METZ01_LOCUS45159</name>
</gene>
<dbReference type="EMBL" id="UINC01002047">
    <property type="protein sequence ID" value="SUZ92305.1"/>
    <property type="molecule type" value="Genomic_DNA"/>
</dbReference>
<dbReference type="AlphaFoldDB" id="A0A381RKD8"/>
<feature type="transmembrane region" description="Helical" evidence="1">
    <location>
        <begin position="168"/>
        <end position="191"/>
    </location>
</feature>
<feature type="transmembrane region" description="Helical" evidence="1">
    <location>
        <begin position="129"/>
        <end position="156"/>
    </location>
</feature>
<reference evidence="2" key="1">
    <citation type="submission" date="2018-05" db="EMBL/GenBank/DDBJ databases">
        <authorList>
            <person name="Lanie J.A."/>
            <person name="Ng W.-L."/>
            <person name="Kazmierczak K.M."/>
            <person name="Andrzejewski T.M."/>
            <person name="Davidsen T.M."/>
            <person name="Wayne K.J."/>
            <person name="Tettelin H."/>
            <person name="Glass J.I."/>
            <person name="Rusch D."/>
            <person name="Podicherti R."/>
            <person name="Tsui H.-C.T."/>
            <person name="Winkler M.E."/>
        </authorList>
    </citation>
    <scope>NUCLEOTIDE SEQUENCE</scope>
</reference>
<evidence type="ECO:0000313" key="2">
    <source>
        <dbReference type="EMBL" id="SUZ92305.1"/>
    </source>
</evidence>
<protein>
    <recommendedName>
        <fullName evidence="3">Glycerophosphoryl diester phosphodiesterase membrane domain-containing protein</fullName>
    </recommendedName>
</protein>
<evidence type="ECO:0000256" key="1">
    <source>
        <dbReference type="SAM" id="Phobius"/>
    </source>
</evidence>
<accession>A0A381RKD8</accession>
<proteinExistence type="predicted"/>
<evidence type="ECO:0008006" key="3">
    <source>
        <dbReference type="Google" id="ProtNLM"/>
    </source>
</evidence>
<feature type="transmembrane region" description="Helical" evidence="1">
    <location>
        <begin position="79"/>
        <end position="99"/>
    </location>
</feature>
<sequence>MSKYNLHFNYKDIFLAPRLALSPKKIWVFIIGNLSGYVIYWILSYLSLTISGIEINEAITEYGLFPCLYGNSAPLVSWLIYYAGICIWLFFVLISCTAVSRITIKQLKGDNFYSADDALDYVMKNWRSIIFAPISIIFIVLTFIIIASIFALVGNIPIVGKLLFPMFYIFYFFGAIFTVFSLFAFIISLLFGPAIIGSYEEDTIGTVFHSYQITFNQPWRIITYHSVLIPLTIIFINIFSWFYSVSFNLINQIFGYFMGLKLEN</sequence>
<feature type="non-terminal residue" evidence="2">
    <location>
        <position position="264"/>
    </location>
</feature>
<name>A0A381RKD8_9ZZZZ</name>
<organism evidence="2">
    <name type="scientific">marine metagenome</name>
    <dbReference type="NCBI Taxonomy" id="408172"/>
    <lineage>
        <taxon>unclassified sequences</taxon>
        <taxon>metagenomes</taxon>
        <taxon>ecological metagenomes</taxon>
    </lineage>
</organism>
<keyword evidence="1" id="KW-0472">Membrane</keyword>
<keyword evidence="1" id="KW-0812">Transmembrane</keyword>